<feature type="compositionally biased region" description="Polar residues" evidence="1">
    <location>
        <begin position="33"/>
        <end position="48"/>
    </location>
</feature>
<protein>
    <submittedName>
        <fullName evidence="2">Uncharacterized protein</fullName>
    </submittedName>
</protein>
<proteinExistence type="predicted"/>
<dbReference type="EMBL" id="CADCTI010000122">
    <property type="protein sequence ID" value="CAA9237107.1"/>
    <property type="molecule type" value="Genomic_DNA"/>
</dbReference>
<accession>A0A6J4HZ92</accession>
<dbReference type="AlphaFoldDB" id="A0A6J4HZ92"/>
<evidence type="ECO:0000313" key="2">
    <source>
        <dbReference type="EMBL" id="CAA9237107.1"/>
    </source>
</evidence>
<gene>
    <name evidence="2" type="ORF">AVDCRST_MAG57-1336</name>
</gene>
<organism evidence="2">
    <name type="scientific">uncultured Blastococcus sp</name>
    <dbReference type="NCBI Taxonomy" id="217144"/>
    <lineage>
        <taxon>Bacteria</taxon>
        <taxon>Bacillati</taxon>
        <taxon>Actinomycetota</taxon>
        <taxon>Actinomycetes</taxon>
        <taxon>Geodermatophilales</taxon>
        <taxon>Geodermatophilaceae</taxon>
        <taxon>Blastococcus</taxon>
        <taxon>environmental samples</taxon>
    </lineage>
</organism>
<sequence>MPQAPTQPRSPSPVRELRTDADEPRNGPHDPDSGSSMSTTGQPTLEGP</sequence>
<name>A0A6J4HZ92_9ACTN</name>
<evidence type="ECO:0000256" key="1">
    <source>
        <dbReference type="SAM" id="MobiDB-lite"/>
    </source>
</evidence>
<feature type="compositionally biased region" description="Basic and acidic residues" evidence="1">
    <location>
        <begin position="15"/>
        <end position="32"/>
    </location>
</feature>
<feature type="region of interest" description="Disordered" evidence="1">
    <location>
        <begin position="1"/>
        <end position="48"/>
    </location>
</feature>
<reference evidence="2" key="1">
    <citation type="submission" date="2020-02" db="EMBL/GenBank/DDBJ databases">
        <authorList>
            <person name="Meier V. D."/>
        </authorList>
    </citation>
    <scope>NUCLEOTIDE SEQUENCE</scope>
    <source>
        <strain evidence="2">AVDCRST_MAG57</strain>
    </source>
</reference>